<dbReference type="Pfam" id="PF00071">
    <property type="entry name" value="Ras"/>
    <property type="match status" value="1"/>
</dbReference>
<dbReference type="GO" id="GO:0005763">
    <property type="term" value="C:mitochondrial small ribosomal subunit"/>
    <property type="evidence" value="ECO:0007669"/>
    <property type="project" value="TreeGrafter"/>
</dbReference>
<dbReference type="SMART" id="SM00175">
    <property type="entry name" value="RAB"/>
    <property type="match status" value="1"/>
</dbReference>
<keyword evidence="5" id="KW-0342">GTP-binding</keyword>
<feature type="compositionally biased region" description="Basic residues" evidence="9">
    <location>
        <begin position="239"/>
        <end position="254"/>
    </location>
</feature>
<dbReference type="Proteomes" id="UP000719412">
    <property type="component" value="Unassembled WGS sequence"/>
</dbReference>
<evidence type="ECO:0000256" key="5">
    <source>
        <dbReference type="ARBA" id="ARBA00023134"/>
    </source>
</evidence>
<evidence type="ECO:0000256" key="7">
    <source>
        <dbReference type="ARBA" id="ARBA00023288"/>
    </source>
</evidence>
<dbReference type="Pfam" id="PF10213">
    <property type="entry name" value="MRP-S28"/>
    <property type="match status" value="1"/>
</dbReference>
<keyword evidence="7" id="KW-0449">Lipoprotein</keyword>
<dbReference type="InterPro" id="IPR005225">
    <property type="entry name" value="Small_GTP-bd"/>
</dbReference>
<keyword evidence="3" id="KW-0488">Methylation</keyword>
<dbReference type="FunFam" id="3.40.50.300:FF:000475">
    <property type="entry name" value="GTP-binding protein Rhes"/>
    <property type="match status" value="1"/>
</dbReference>
<proteinExistence type="predicted"/>
<dbReference type="InterPro" id="IPR001806">
    <property type="entry name" value="Small_GTPase"/>
</dbReference>
<dbReference type="PANTHER" id="PTHR13490:SF0">
    <property type="entry name" value="SMALL RIBOSOMAL SUBUNIT PROTEIN MS35"/>
    <property type="match status" value="1"/>
</dbReference>
<keyword evidence="2" id="KW-1003">Cell membrane</keyword>
<gene>
    <name evidence="11" type="ORF">GEV33_005099</name>
</gene>
<evidence type="ECO:0000256" key="6">
    <source>
        <dbReference type="ARBA" id="ARBA00023136"/>
    </source>
</evidence>
<dbReference type="SUPFAM" id="SSF52540">
    <property type="entry name" value="P-loop containing nucleoside triphosphate hydrolases"/>
    <property type="match status" value="1"/>
</dbReference>
<dbReference type="PROSITE" id="PS51419">
    <property type="entry name" value="RAB"/>
    <property type="match status" value="1"/>
</dbReference>
<evidence type="ECO:0000256" key="2">
    <source>
        <dbReference type="ARBA" id="ARBA00022475"/>
    </source>
</evidence>
<evidence type="ECO:0000256" key="1">
    <source>
        <dbReference type="ARBA" id="ARBA00004193"/>
    </source>
</evidence>
<dbReference type="InterPro" id="IPR019349">
    <property type="entry name" value="Ribosomal_mS35_mit"/>
</dbReference>
<feature type="compositionally biased region" description="Basic and acidic residues" evidence="9">
    <location>
        <begin position="221"/>
        <end position="237"/>
    </location>
</feature>
<evidence type="ECO:0000256" key="8">
    <source>
        <dbReference type="ARBA" id="ARBA00023289"/>
    </source>
</evidence>
<reference evidence="11" key="1">
    <citation type="journal article" date="2020" name="J Insects Food Feed">
        <title>The yellow mealworm (Tenebrio molitor) genome: a resource for the emerging insects as food and feed industry.</title>
        <authorList>
            <person name="Eriksson T."/>
            <person name="Andere A."/>
            <person name="Kelstrup H."/>
            <person name="Emery V."/>
            <person name="Picard C."/>
        </authorList>
    </citation>
    <scope>NUCLEOTIDE SEQUENCE</scope>
    <source>
        <strain evidence="11">Stoneville</strain>
        <tissue evidence="11">Whole head</tissue>
    </source>
</reference>
<dbReference type="GO" id="GO:0005886">
    <property type="term" value="C:plasma membrane"/>
    <property type="evidence" value="ECO:0007669"/>
    <property type="project" value="UniProtKB-SubCell"/>
</dbReference>
<keyword evidence="8" id="KW-0636">Prenylation</keyword>
<dbReference type="InterPro" id="IPR039848">
    <property type="entry name" value="Ribosomal_mS35_mt"/>
</dbReference>
<dbReference type="PANTHER" id="PTHR13490">
    <property type="entry name" value="MITOCHONDRIAL 28S RIBOSOMAL PROTEIN S28"/>
    <property type="match status" value="1"/>
</dbReference>
<keyword evidence="4" id="KW-0547">Nucleotide-binding</keyword>
<dbReference type="GO" id="GO:0032543">
    <property type="term" value="P:mitochondrial translation"/>
    <property type="evidence" value="ECO:0007669"/>
    <property type="project" value="InterPro"/>
</dbReference>
<feature type="region of interest" description="Disordered" evidence="9">
    <location>
        <begin position="193"/>
        <end position="259"/>
    </location>
</feature>
<dbReference type="GO" id="GO:0005525">
    <property type="term" value="F:GTP binding"/>
    <property type="evidence" value="ECO:0007669"/>
    <property type="project" value="UniProtKB-KW"/>
</dbReference>
<dbReference type="SMART" id="SM00174">
    <property type="entry name" value="RHO"/>
    <property type="match status" value="1"/>
</dbReference>
<dbReference type="PROSITE" id="PS51421">
    <property type="entry name" value="RAS"/>
    <property type="match status" value="1"/>
</dbReference>
<dbReference type="NCBIfam" id="TIGR00231">
    <property type="entry name" value="small_GTP"/>
    <property type="match status" value="1"/>
</dbReference>
<feature type="domain" description="Small ribosomal subunit protein mS35 mitochondrial conserved" evidence="10">
    <location>
        <begin position="447"/>
        <end position="516"/>
    </location>
</feature>
<dbReference type="InterPro" id="IPR027417">
    <property type="entry name" value="P-loop_NTPase"/>
</dbReference>
<dbReference type="PRINTS" id="PR00449">
    <property type="entry name" value="RASTRNSFRMNG"/>
</dbReference>
<sequence>MNNNGTTMSDYERIRLVILGGAGVGKSCIIKRFLMNTYSDKYRSTIEDLYNREYDLGHMTLKVDILDTAGDMQFPAMRRLCIATAHAFLLVYAVTSAPSFDCIKQCFEEIREQRGDYQDIPIVVAGNKLDLTSTHREVRIEDVSEWVYCELPKLRDVDCRRVKVLECSAKDDINIKEIFRSFLTLSRIFPRDTEDSSGLKRRSSAYVSASKGGRRAASPAPEKDKQAGSSETKENLTKPRSRSLIRRASRKTKQQIRDAHNGVEECTVSSKNVILNMFKLSRRLDKLVCRTLEKQLSLTYTTAPDTKKEEEFRVLNLKYVKNQVTPRRLPKKTDFLPPRSSQMAVDQDWGNVWPGPRSFHPATVPLPVRQGYNPKGVAPAKYANAELMKIPNFLHLTPPVIKRQCEALKKFCTPWPKSLDTDEKCLKHFPIEVSSSDYCHSSPTIRDPLARIVTVKFKLDSLKLDERPRDKFLRLVGDRYDEKSDVVTIVTDRCPLKKQNYEYAMYLITALYHESLNVEPWEELKSEADMERYIWENNASKSNIEKMFGRDAKDISHIATYSASVDKYMNEGENEYTVTQYGEAVREILDLPSIPE</sequence>
<evidence type="ECO:0000313" key="11">
    <source>
        <dbReference type="EMBL" id="KAH0817692.1"/>
    </source>
</evidence>
<dbReference type="EMBL" id="JABDTM020018996">
    <property type="protein sequence ID" value="KAH0817692.1"/>
    <property type="molecule type" value="Genomic_DNA"/>
</dbReference>
<evidence type="ECO:0000256" key="4">
    <source>
        <dbReference type="ARBA" id="ARBA00022741"/>
    </source>
</evidence>
<organism evidence="11 12">
    <name type="scientific">Tenebrio molitor</name>
    <name type="common">Yellow mealworm beetle</name>
    <dbReference type="NCBI Taxonomy" id="7067"/>
    <lineage>
        <taxon>Eukaryota</taxon>
        <taxon>Metazoa</taxon>
        <taxon>Ecdysozoa</taxon>
        <taxon>Arthropoda</taxon>
        <taxon>Hexapoda</taxon>
        <taxon>Insecta</taxon>
        <taxon>Pterygota</taxon>
        <taxon>Neoptera</taxon>
        <taxon>Endopterygota</taxon>
        <taxon>Coleoptera</taxon>
        <taxon>Polyphaga</taxon>
        <taxon>Cucujiformia</taxon>
        <taxon>Tenebrionidae</taxon>
        <taxon>Tenebrio</taxon>
    </lineage>
</organism>
<evidence type="ECO:0000256" key="9">
    <source>
        <dbReference type="SAM" id="MobiDB-lite"/>
    </source>
</evidence>
<keyword evidence="6" id="KW-0472">Membrane</keyword>
<reference evidence="11" key="2">
    <citation type="submission" date="2021-08" db="EMBL/GenBank/DDBJ databases">
        <authorList>
            <person name="Eriksson T."/>
        </authorList>
    </citation>
    <scope>NUCLEOTIDE SEQUENCE</scope>
    <source>
        <strain evidence="11">Stoneville</strain>
        <tissue evidence="11">Whole head</tissue>
    </source>
</reference>
<evidence type="ECO:0000256" key="3">
    <source>
        <dbReference type="ARBA" id="ARBA00022481"/>
    </source>
</evidence>
<comment type="caution">
    <text evidence="11">The sequence shown here is derived from an EMBL/GenBank/DDBJ whole genome shotgun (WGS) entry which is preliminary data.</text>
</comment>
<dbReference type="AlphaFoldDB" id="A0A8J6HNW4"/>
<comment type="subcellular location">
    <subcellularLocation>
        <location evidence="1">Cell membrane</location>
        <topology evidence="1">Lipid-anchor</topology>
    </subcellularLocation>
</comment>
<keyword evidence="12" id="KW-1185">Reference proteome</keyword>
<dbReference type="GO" id="GO:0003735">
    <property type="term" value="F:structural constituent of ribosome"/>
    <property type="evidence" value="ECO:0007669"/>
    <property type="project" value="InterPro"/>
</dbReference>
<dbReference type="GO" id="GO:0003924">
    <property type="term" value="F:GTPase activity"/>
    <property type="evidence" value="ECO:0007669"/>
    <property type="project" value="InterPro"/>
</dbReference>
<accession>A0A8J6HNW4</accession>
<protein>
    <recommendedName>
        <fullName evidence="10">Small ribosomal subunit protein mS35 mitochondrial conserved domain-containing protein</fullName>
    </recommendedName>
</protein>
<evidence type="ECO:0000259" key="10">
    <source>
        <dbReference type="Pfam" id="PF10213"/>
    </source>
</evidence>
<evidence type="ECO:0000313" key="12">
    <source>
        <dbReference type="Proteomes" id="UP000719412"/>
    </source>
</evidence>
<dbReference type="CDD" id="cd00876">
    <property type="entry name" value="Ras"/>
    <property type="match status" value="1"/>
</dbReference>
<name>A0A8J6HNW4_TENMO</name>
<dbReference type="Gene3D" id="3.40.50.300">
    <property type="entry name" value="P-loop containing nucleotide triphosphate hydrolases"/>
    <property type="match status" value="1"/>
</dbReference>
<dbReference type="SMART" id="SM00173">
    <property type="entry name" value="RAS"/>
    <property type="match status" value="1"/>
</dbReference>